<dbReference type="GO" id="GO:0052915">
    <property type="term" value="F:23S rRNA (guanine(2445)-N(2))-methyltransferase activity"/>
    <property type="evidence" value="ECO:0007669"/>
    <property type="project" value="UniProtKB-EC"/>
</dbReference>
<feature type="compositionally biased region" description="Basic residues" evidence="1">
    <location>
        <begin position="310"/>
        <end position="333"/>
    </location>
</feature>
<dbReference type="EMBL" id="CADCUX010000278">
    <property type="protein sequence ID" value="CAA9407640.1"/>
    <property type="molecule type" value="Genomic_DNA"/>
</dbReference>
<dbReference type="AlphaFoldDB" id="A0A6J4P6T1"/>
<keyword evidence="2" id="KW-0808">Transferase</keyword>
<evidence type="ECO:0000313" key="2">
    <source>
        <dbReference type="EMBL" id="CAA9407640.1"/>
    </source>
</evidence>
<feature type="non-terminal residue" evidence="2">
    <location>
        <position position="1"/>
    </location>
</feature>
<dbReference type="EC" id="2.1.1.173" evidence="2"/>
<keyword evidence="2" id="KW-0489">Methyltransferase</keyword>
<evidence type="ECO:0000256" key="1">
    <source>
        <dbReference type="SAM" id="MobiDB-lite"/>
    </source>
</evidence>
<feature type="compositionally biased region" description="Basic and acidic residues" evidence="1">
    <location>
        <begin position="107"/>
        <end position="119"/>
    </location>
</feature>
<proteinExistence type="predicted"/>
<feature type="region of interest" description="Disordered" evidence="1">
    <location>
        <begin position="364"/>
        <end position="406"/>
    </location>
</feature>
<feature type="compositionally biased region" description="Basic residues" evidence="1">
    <location>
        <begin position="259"/>
        <end position="279"/>
    </location>
</feature>
<sequence length="406" mass="43697">ERPAAVPALRGRGRGPAGRRGAPPHRAGRRRPDGGARRRGGARRVAGCLAAEPAQPAGAARAGAGVAHALPGRGRPVPGRIGGVVGGLVHAPQQLQGRGDRAAQPAEKPELRRIEDQGRGGRPLPGQGRRTARRRHATPRRARVRPPDRHALHALHRHLGRAAVQARLARGQGRGAAEGDAGRGHHRRQRLGCQNAAVRPLLRQRHHRHRGGAGCMQHRARIPAALCVRADAAAPAPGLDPAQGRGEQRATLAAGTGLRQRRRLSHGRLRRPQRRARRSGRGDPVPRWRRAAANAAFRNARRDAGQSSLRRAHRDGGRRRQGAARPRAGRWRGRAGLLHPAGGALEEALRRVDRLGAHARPQAAFAHAAEGIPPRSDVERPDRMPPVPLRHGRGLGPQSRCSTWCL</sequence>
<feature type="compositionally biased region" description="Low complexity" evidence="1">
    <location>
        <begin position="1"/>
        <end position="10"/>
    </location>
</feature>
<feature type="region of interest" description="Disordered" evidence="1">
    <location>
        <begin position="237"/>
        <end position="335"/>
    </location>
</feature>
<feature type="region of interest" description="Disordered" evidence="1">
    <location>
        <begin position="1"/>
        <end position="58"/>
    </location>
</feature>
<feature type="region of interest" description="Disordered" evidence="1">
    <location>
        <begin position="91"/>
        <end position="145"/>
    </location>
</feature>
<feature type="region of interest" description="Disordered" evidence="1">
    <location>
        <begin position="169"/>
        <end position="201"/>
    </location>
</feature>
<organism evidence="2">
    <name type="scientific">uncultured Ramlibacter sp</name>
    <dbReference type="NCBI Taxonomy" id="260755"/>
    <lineage>
        <taxon>Bacteria</taxon>
        <taxon>Pseudomonadati</taxon>
        <taxon>Pseudomonadota</taxon>
        <taxon>Betaproteobacteria</taxon>
        <taxon>Burkholderiales</taxon>
        <taxon>Comamonadaceae</taxon>
        <taxon>Ramlibacter</taxon>
        <taxon>environmental samples</taxon>
    </lineage>
</organism>
<gene>
    <name evidence="2" type="ORF">AVDCRST_MAG51-1217</name>
</gene>
<accession>A0A6J4P6T1</accession>
<name>A0A6J4P6T1_9BURK</name>
<protein>
    <submittedName>
        <fullName evidence="2">23S rRNA (Guanine(2445)-N(2))-methyltransferase</fullName>
        <ecNumber evidence="2">2.1.1.173</ecNumber>
    </submittedName>
</protein>
<feature type="non-terminal residue" evidence="2">
    <location>
        <position position="406"/>
    </location>
</feature>
<feature type="compositionally biased region" description="Basic residues" evidence="1">
    <location>
        <begin position="130"/>
        <end position="144"/>
    </location>
</feature>
<reference evidence="2" key="1">
    <citation type="submission" date="2020-02" db="EMBL/GenBank/DDBJ databases">
        <authorList>
            <person name="Meier V. D."/>
        </authorList>
    </citation>
    <scope>NUCLEOTIDE SEQUENCE</scope>
    <source>
        <strain evidence="2">AVDCRST_MAG51</strain>
    </source>
</reference>
<feature type="compositionally biased region" description="Low complexity" evidence="1">
    <location>
        <begin position="43"/>
        <end position="58"/>
    </location>
</feature>